<proteinExistence type="predicted"/>
<dbReference type="InterPro" id="IPR011044">
    <property type="entry name" value="Quino_amine_DH_bsu"/>
</dbReference>
<accession>A0A0C3D018</accession>
<name>A0A0C3D018_HEBCY</name>
<gene>
    <name evidence="1" type="ORF">M413DRAFT_115796</name>
</gene>
<reference evidence="2" key="2">
    <citation type="submission" date="2015-01" db="EMBL/GenBank/DDBJ databases">
        <title>Evolutionary Origins and Diversification of the Mycorrhizal Mutualists.</title>
        <authorList>
            <consortium name="DOE Joint Genome Institute"/>
            <consortium name="Mycorrhizal Genomics Consortium"/>
            <person name="Kohler A."/>
            <person name="Kuo A."/>
            <person name="Nagy L.G."/>
            <person name="Floudas D."/>
            <person name="Copeland A."/>
            <person name="Barry K.W."/>
            <person name="Cichocki N."/>
            <person name="Veneault-Fourrey C."/>
            <person name="LaButti K."/>
            <person name="Lindquist E.A."/>
            <person name="Lipzen A."/>
            <person name="Lundell T."/>
            <person name="Morin E."/>
            <person name="Murat C."/>
            <person name="Riley R."/>
            <person name="Ohm R."/>
            <person name="Sun H."/>
            <person name="Tunlid A."/>
            <person name="Henrissat B."/>
            <person name="Grigoriev I.V."/>
            <person name="Hibbett D.S."/>
            <person name="Martin F."/>
        </authorList>
    </citation>
    <scope>NUCLEOTIDE SEQUENCE [LARGE SCALE GENOMIC DNA]</scope>
    <source>
        <strain evidence="2">h7</strain>
    </source>
</reference>
<evidence type="ECO:0000313" key="1">
    <source>
        <dbReference type="EMBL" id="KIM49764.1"/>
    </source>
</evidence>
<evidence type="ECO:0000313" key="2">
    <source>
        <dbReference type="Proteomes" id="UP000053424"/>
    </source>
</evidence>
<dbReference type="HOGENOM" id="CLU_2109331_0_0_1"/>
<dbReference type="AlphaFoldDB" id="A0A0C3D018"/>
<dbReference type="Proteomes" id="UP000053424">
    <property type="component" value="Unassembled WGS sequence"/>
</dbReference>
<protein>
    <submittedName>
        <fullName evidence="1">Uncharacterized protein</fullName>
    </submittedName>
</protein>
<dbReference type="EMBL" id="KN831768">
    <property type="protein sequence ID" value="KIM49764.1"/>
    <property type="molecule type" value="Genomic_DNA"/>
</dbReference>
<reference evidence="1 2" key="1">
    <citation type="submission" date="2014-04" db="EMBL/GenBank/DDBJ databases">
        <authorList>
            <consortium name="DOE Joint Genome Institute"/>
            <person name="Kuo A."/>
            <person name="Gay G."/>
            <person name="Dore J."/>
            <person name="Kohler A."/>
            <person name="Nagy L.G."/>
            <person name="Floudas D."/>
            <person name="Copeland A."/>
            <person name="Barry K.W."/>
            <person name="Cichocki N."/>
            <person name="Veneault-Fourrey C."/>
            <person name="LaButti K."/>
            <person name="Lindquist E.A."/>
            <person name="Lipzen A."/>
            <person name="Lundell T."/>
            <person name="Morin E."/>
            <person name="Murat C."/>
            <person name="Sun H."/>
            <person name="Tunlid A."/>
            <person name="Henrissat B."/>
            <person name="Grigoriev I.V."/>
            <person name="Hibbett D.S."/>
            <person name="Martin F."/>
            <person name="Nordberg H.P."/>
            <person name="Cantor M.N."/>
            <person name="Hua S.X."/>
        </authorList>
    </citation>
    <scope>NUCLEOTIDE SEQUENCE [LARGE SCALE GENOMIC DNA]</scope>
    <source>
        <strain evidence="2">h7</strain>
    </source>
</reference>
<dbReference type="OrthoDB" id="3068749at2759"/>
<sequence>MRRSADVGWRCKDLEFSRNFWVGQKGICGIRVVPGGRWLLAADWDGVVTTYDLDSPTLMRRELIMPNGQNATQAVRAVQSTSNPNLPILHLPWFCRQLRIPTPCGFWTFRSGELF</sequence>
<dbReference type="SUPFAM" id="SSF50969">
    <property type="entry name" value="YVTN repeat-like/Quinoprotein amine dehydrogenase"/>
    <property type="match status" value="1"/>
</dbReference>
<keyword evidence="2" id="KW-1185">Reference proteome</keyword>
<organism evidence="1 2">
    <name type="scientific">Hebeloma cylindrosporum</name>
    <dbReference type="NCBI Taxonomy" id="76867"/>
    <lineage>
        <taxon>Eukaryota</taxon>
        <taxon>Fungi</taxon>
        <taxon>Dikarya</taxon>
        <taxon>Basidiomycota</taxon>
        <taxon>Agaricomycotina</taxon>
        <taxon>Agaricomycetes</taxon>
        <taxon>Agaricomycetidae</taxon>
        <taxon>Agaricales</taxon>
        <taxon>Agaricineae</taxon>
        <taxon>Hymenogastraceae</taxon>
        <taxon>Hebeloma</taxon>
    </lineage>
</organism>